<proteinExistence type="predicted"/>
<sequence>MRAVPTWLLVTIIAGAAVAVVAKRMIGEPVNVRDLFGPPVVLTALGVWSVLEAGGLNGADLGWVVGGCLIGLGLGALRGATVAVFTRDGVLHQRYTGRTFLVILLAFLASGLYGLLARKLGMHPEARPINLSIGVGFLGEALVIGYRGLRNGTPFAPEKPGPLDGLGDRIDRLTRR</sequence>
<keyword evidence="1" id="KW-0812">Transmembrane</keyword>
<comment type="caution">
    <text evidence="2">The sequence shown here is derived from an EMBL/GenBank/DDBJ whole genome shotgun (WGS) entry which is preliminary data.</text>
</comment>
<evidence type="ECO:0000256" key="1">
    <source>
        <dbReference type="SAM" id="Phobius"/>
    </source>
</evidence>
<keyword evidence="1" id="KW-0472">Membrane</keyword>
<feature type="transmembrane region" description="Helical" evidence="1">
    <location>
        <begin position="35"/>
        <end position="51"/>
    </location>
</feature>
<organism evidence="2 3">
    <name type="scientific">Kitasatospora putterlickiae</name>
    <dbReference type="NCBI Taxonomy" id="221725"/>
    <lineage>
        <taxon>Bacteria</taxon>
        <taxon>Bacillati</taxon>
        <taxon>Actinomycetota</taxon>
        <taxon>Actinomycetes</taxon>
        <taxon>Kitasatosporales</taxon>
        <taxon>Streptomycetaceae</taxon>
        <taxon>Kitasatospora</taxon>
    </lineage>
</organism>
<evidence type="ECO:0000313" key="2">
    <source>
        <dbReference type="EMBL" id="GAA1385455.1"/>
    </source>
</evidence>
<evidence type="ECO:0008006" key="4">
    <source>
        <dbReference type="Google" id="ProtNLM"/>
    </source>
</evidence>
<gene>
    <name evidence="2" type="ORF">GCM10009639_08070</name>
</gene>
<protein>
    <recommendedName>
        <fullName evidence="4">DUF1453 domain-containing protein</fullName>
    </recommendedName>
</protein>
<keyword evidence="3" id="KW-1185">Reference proteome</keyword>
<evidence type="ECO:0000313" key="3">
    <source>
        <dbReference type="Proteomes" id="UP001499863"/>
    </source>
</evidence>
<reference evidence="2 3" key="1">
    <citation type="journal article" date="2019" name="Int. J. Syst. Evol. Microbiol.">
        <title>The Global Catalogue of Microorganisms (GCM) 10K type strain sequencing project: providing services to taxonomists for standard genome sequencing and annotation.</title>
        <authorList>
            <consortium name="The Broad Institute Genomics Platform"/>
            <consortium name="The Broad Institute Genome Sequencing Center for Infectious Disease"/>
            <person name="Wu L."/>
            <person name="Ma J."/>
        </authorList>
    </citation>
    <scope>NUCLEOTIDE SEQUENCE [LARGE SCALE GENOMIC DNA]</scope>
    <source>
        <strain evidence="2 3">JCM 12393</strain>
    </source>
</reference>
<dbReference type="EMBL" id="BAAAKJ010000036">
    <property type="protein sequence ID" value="GAA1385455.1"/>
    <property type="molecule type" value="Genomic_DNA"/>
</dbReference>
<keyword evidence="1" id="KW-1133">Transmembrane helix</keyword>
<accession>A0ABN1XNM1</accession>
<feature type="transmembrane region" description="Helical" evidence="1">
    <location>
        <begin position="97"/>
        <end position="117"/>
    </location>
</feature>
<feature type="transmembrane region" description="Helical" evidence="1">
    <location>
        <begin position="63"/>
        <end position="85"/>
    </location>
</feature>
<name>A0ABN1XNM1_9ACTN</name>
<dbReference type="Proteomes" id="UP001499863">
    <property type="component" value="Unassembled WGS sequence"/>
</dbReference>